<dbReference type="EMBL" id="JAQGEF010000035">
    <property type="protein sequence ID" value="MDA3616595.1"/>
    <property type="molecule type" value="Genomic_DNA"/>
</dbReference>
<accession>A0ABT4UQX4</accession>
<dbReference type="CDD" id="cd07185">
    <property type="entry name" value="OmpA_C-like"/>
    <property type="match status" value="1"/>
</dbReference>
<dbReference type="InterPro" id="IPR039567">
    <property type="entry name" value="Gly-zipper"/>
</dbReference>
<dbReference type="Pfam" id="PF13488">
    <property type="entry name" value="Gly-zipper_Omp"/>
    <property type="match status" value="1"/>
</dbReference>
<dbReference type="Proteomes" id="UP001210231">
    <property type="component" value="Unassembled WGS sequence"/>
</dbReference>
<reference evidence="6 7" key="1">
    <citation type="submission" date="2022-12" db="EMBL/GenBank/DDBJ databases">
        <title>Chitinophagaceae gen. sp. nov., a new member of the family Chitinophagaceae, isolated from soil in a chemical factory.</title>
        <authorList>
            <person name="Ke Z."/>
        </authorList>
    </citation>
    <scope>NUCLEOTIDE SEQUENCE [LARGE SCALE GENOMIC DNA]</scope>
    <source>
        <strain evidence="6 7">LY-5</strain>
    </source>
</reference>
<dbReference type="PANTHER" id="PTHR30329:SF21">
    <property type="entry name" value="LIPOPROTEIN YIAD-RELATED"/>
    <property type="match status" value="1"/>
</dbReference>
<keyword evidence="3" id="KW-0998">Cell outer membrane</keyword>
<evidence type="ECO:0000256" key="3">
    <source>
        <dbReference type="ARBA" id="ARBA00023237"/>
    </source>
</evidence>
<evidence type="ECO:0000256" key="4">
    <source>
        <dbReference type="PROSITE-ProRule" id="PRU00473"/>
    </source>
</evidence>
<organism evidence="6 7">
    <name type="scientific">Polluticaenibacter yanchengensis</name>
    <dbReference type="NCBI Taxonomy" id="3014562"/>
    <lineage>
        <taxon>Bacteria</taxon>
        <taxon>Pseudomonadati</taxon>
        <taxon>Bacteroidota</taxon>
        <taxon>Chitinophagia</taxon>
        <taxon>Chitinophagales</taxon>
        <taxon>Chitinophagaceae</taxon>
        <taxon>Polluticaenibacter</taxon>
    </lineage>
</organism>
<evidence type="ECO:0000256" key="1">
    <source>
        <dbReference type="ARBA" id="ARBA00004442"/>
    </source>
</evidence>
<sequence>MNIKYFSIKTVAALVISGMLLTSCESLNNTQKGGAIGAGGGAAAGAIIGKMTGNTALGAVIGAAVGGTAGVLIGKKMDKQAEEIKTELPNVKVERVEEKIIVEFNSAVLFGFDQSNLTAEAKKNLDDLVTILNKYPDTDIEIQGHTDNTGTAEYNQKLSRTRADNVANYLIEHNIKSERITAIGYSFRVPKYDNATAEGRKQNRRVEFVITANEKMKNDAAKEAGTQN</sequence>
<dbReference type="InterPro" id="IPR050330">
    <property type="entry name" value="Bact_OuterMem_StrucFunc"/>
</dbReference>
<evidence type="ECO:0000256" key="2">
    <source>
        <dbReference type="ARBA" id="ARBA00023136"/>
    </source>
</evidence>
<comment type="subcellular location">
    <subcellularLocation>
        <location evidence="1">Cell outer membrane</location>
    </subcellularLocation>
</comment>
<protein>
    <submittedName>
        <fullName evidence="6">OmpA family protein</fullName>
    </submittedName>
</protein>
<keyword evidence="7" id="KW-1185">Reference proteome</keyword>
<dbReference type="PROSITE" id="PS51123">
    <property type="entry name" value="OMPA_2"/>
    <property type="match status" value="1"/>
</dbReference>
<dbReference type="RefSeq" id="WP_407032925.1">
    <property type="nucleotide sequence ID" value="NZ_JAQGEF010000035.1"/>
</dbReference>
<dbReference type="Pfam" id="PF00691">
    <property type="entry name" value="OmpA"/>
    <property type="match status" value="1"/>
</dbReference>
<keyword evidence="2 4" id="KW-0472">Membrane</keyword>
<dbReference type="InterPro" id="IPR006664">
    <property type="entry name" value="OMP_bac"/>
</dbReference>
<dbReference type="PROSITE" id="PS51257">
    <property type="entry name" value="PROKAR_LIPOPROTEIN"/>
    <property type="match status" value="1"/>
</dbReference>
<name>A0ABT4UQX4_9BACT</name>
<comment type="caution">
    <text evidence="6">The sequence shown here is derived from an EMBL/GenBank/DDBJ whole genome shotgun (WGS) entry which is preliminary data.</text>
</comment>
<dbReference type="SUPFAM" id="SSF103088">
    <property type="entry name" value="OmpA-like"/>
    <property type="match status" value="1"/>
</dbReference>
<evidence type="ECO:0000313" key="7">
    <source>
        <dbReference type="Proteomes" id="UP001210231"/>
    </source>
</evidence>
<dbReference type="Gene3D" id="3.30.1330.60">
    <property type="entry name" value="OmpA-like domain"/>
    <property type="match status" value="1"/>
</dbReference>
<proteinExistence type="predicted"/>
<evidence type="ECO:0000313" key="6">
    <source>
        <dbReference type="EMBL" id="MDA3616595.1"/>
    </source>
</evidence>
<evidence type="ECO:0000259" key="5">
    <source>
        <dbReference type="PROSITE" id="PS51123"/>
    </source>
</evidence>
<dbReference type="InterPro" id="IPR006665">
    <property type="entry name" value="OmpA-like"/>
</dbReference>
<feature type="domain" description="OmpA-like" evidence="5">
    <location>
        <begin position="97"/>
        <end position="214"/>
    </location>
</feature>
<dbReference type="InterPro" id="IPR036737">
    <property type="entry name" value="OmpA-like_sf"/>
</dbReference>
<dbReference type="PRINTS" id="PR01021">
    <property type="entry name" value="OMPADOMAIN"/>
</dbReference>
<dbReference type="PANTHER" id="PTHR30329">
    <property type="entry name" value="STATOR ELEMENT OF FLAGELLAR MOTOR COMPLEX"/>
    <property type="match status" value="1"/>
</dbReference>
<gene>
    <name evidence="6" type="ORF">O3P16_17415</name>
</gene>